<evidence type="ECO:0000259" key="10">
    <source>
        <dbReference type="Pfam" id="PF00749"/>
    </source>
</evidence>
<dbReference type="HOGENOM" id="CLU_015768_6_3_10"/>
<name>D5HA74_SALRM</name>
<dbReference type="SUPFAM" id="SSF48163">
    <property type="entry name" value="An anticodon-binding domain of class I aminoacyl-tRNA synthetases"/>
    <property type="match status" value="1"/>
</dbReference>
<dbReference type="InterPro" id="IPR008925">
    <property type="entry name" value="aa_tRNA-synth_I_cd-bd_sf"/>
</dbReference>
<comment type="caution">
    <text evidence="8">Lacks conserved residue(s) required for the propagation of feature annotation.</text>
</comment>
<dbReference type="KEGG" id="srm:SRM_02008"/>
<dbReference type="InterPro" id="IPR020751">
    <property type="entry name" value="aa-tRNA-synth_I_codon-bd_sub2"/>
</dbReference>
<comment type="similarity">
    <text evidence="1 8">Belongs to the class-I aminoacyl-tRNA synthetase family. Glutamate--tRNA ligase type 1 subfamily.</text>
</comment>
<dbReference type="GO" id="GO:0005829">
    <property type="term" value="C:cytosol"/>
    <property type="evidence" value="ECO:0007669"/>
    <property type="project" value="TreeGrafter"/>
</dbReference>
<dbReference type="PROSITE" id="PS00178">
    <property type="entry name" value="AA_TRNA_LIGASE_I"/>
    <property type="match status" value="1"/>
</dbReference>
<dbReference type="GO" id="GO:0006424">
    <property type="term" value="P:glutamyl-tRNA aminoacylation"/>
    <property type="evidence" value="ECO:0007669"/>
    <property type="project" value="UniProtKB-UniRule"/>
</dbReference>
<feature type="short sequence motif" description="'KMSKS' region" evidence="8">
    <location>
        <begin position="285"/>
        <end position="289"/>
    </location>
</feature>
<evidence type="ECO:0000313" key="13">
    <source>
        <dbReference type="Proteomes" id="UP000000933"/>
    </source>
</evidence>
<dbReference type="GO" id="GO:0000049">
    <property type="term" value="F:tRNA binding"/>
    <property type="evidence" value="ECO:0007669"/>
    <property type="project" value="InterPro"/>
</dbReference>
<dbReference type="SUPFAM" id="SSF52374">
    <property type="entry name" value="Nucleotidylyl transferase"/>
    <property type="match status" value="1"/>
</dbReference>
<dbReference type="AlphaFoldDB" id="D5HA74"/>
<accession>D5HA74</accession>
<protein>
    <recommendedName>
        <fullName evidence="8">Glutamate--tRNA ligase</fullName>
        <ecNumber evidence="8">6.1.1.17</ecNumber>
    </recommendedName>
    <alternativeName>
        <fullName evidence="8">Glutamyl-tRNA synthetase</fullName>
        <shortName evidence="8">GluRS</shortName>
    </alternativeName>
</protein>
<evidence type="ECO:0000256" key="2">
    <source>
        <dbReference type="ARBA" id="ARBA00022490"/>
    </source>
</evidence>
<dbReference type="InterPro" id="IPR000924">
    <property type="entry name" value="Glu/Gln-tRNA-synth"/>
</dbReference>
<dbReference type="EMBL" id="FP565814">
    <property type="protein sequence ID" value="CBH24929.1"/>
    <property type="molecule type" value="Genomic_DNA"/>
</dbReference>
<feature type="domain" description="Aminoacyl-tRNA synthetase class I anticodon-binding" evidence="11">
    <location>
        <begin position="373"/>
        <end position="513"/>
    </location>
</feature>
<dbReference type="Pfam" id="PF00749">
    <property type="entry name" value="tRNA-synt_1c"/>
    <property type="match status" value="1"/>
</dbReference>
<dbReference type="GO" id="GO:0004818">
    <property type="term" value="F:glutamate-tRNA ligase activity"/>
    <property type="evidence" value="ECO:0007669"/>
    <property type="project" value="UniProtKB-UniRule"/>
</dbReference>
<dbReference type="InterPro" id="IPR004527">
    <property type="entry name" value="Glu-tRNA-ligase_bac/mito"/>
</dbReference>
<evidence type="ECO:0000313" key="12">
    <source>
        <dbReference type="EMBL" id="CBH24929.1"/>
    </source>
</evidence>
<dbReference type="InterPro" id="IPR049940">
    <property type="entry name" value="GluQ/Sye"/>
</dbReference>
<reference evidence="12 13" key="1">
    <citation type="journal article" date="2010" name="ISME J.">
        <title>Fine-scale evolution: genomic, phenotypic and ecological differentiation in two coexisting Salinibacter ruber strains.</title>
        <authorList>
            <person name="Pena A."/>
            <person name="Teeling H."/>
            <person name="Huerta-Cepas J."/>
            <person name="Santos F."/>
            <person name="Yarza P."/>
            <person name="Brito-Echeverria J."/>
            <person name="Lucio M."/>
            <person name="Schmitt-Kopplin P."/>
            <person name="Meseguer I."/>
            <person name="Schenowitz C."/>
            <person name="Dossat C."/>
            <person name="Barbe V."/>
            <person name="Dopazo J."/>
            <person name="Rossello-Mora R."/>
            <person name="Schuler M."/>
            <person name="Glockner F.O."/>
            <person name="Amann R."/>
            <person name="Gabaldon T."/>
            <person name="Anton J."/>
        </authorList>
    </citation>
    <scope>NUCLEOTIDE SEQUENCE [LARGE SCALE GENOMIC DNA]</scope>
    <source>
        <strain evidence="12 13">M8</strain>
    </source>
</reference>
<dbReference type="CDD" id="cd00808">
    <property type="entry name" value="GluRS_core"/>
    <property type="match status" value="1"/>
</dbReference>
<evidence type="ECO:0000256" key="5">
    <source>
        <dbReference type="ARBA" id="ARBA00022840"/>
    </source>
</evidence>
<evidence type="ECO:0000256" key="1">
    <source>
        <dbReference type="ARBA" id="ARBA00007894"/>
    </source>
</evidence>
<comment type="catalytic activity">
    <reaction evidence="8">
        <text>tRNA(Glu) + L-glutamate + ATP = L-glutamyl-tRNA(Glu) + AMP + diphosphate</text>
        <dbReference type="Rhea" id="RHEA:23540"/>
        <dbReference type="Rhea" id="RHEA-COMP:9663"/>
        <dbReference type="Rhea" id="RHEA-COMP:9680"/>
        <dbReference type="ChEBI" id="CHEBI:29985"/>
        <dbReference type="ChEBI" id="CHEBI:30616"/>
        <dbReference type="ChEBI" id="CHEBI:33019"/>
        <dbReference type="ChEBI" id="CHEBI:78442"/>
        <dbReference type="ChEBI" id="CHEBI:78520"/>
        <dbReference type="ChEBI" id="CHEBI:456215"/>
        <dbReference type="EC" id="6.1.1.17"/>
    </reaction>
</comment>
<feature type="short sequence motif" description="'HIGH' region" evidence="8">
    <location>
        <begin position="43"/>
        <end position="53"/>
    </location>
</feature>
<comment type="subcellular location">
    <subcellularLocation>
        <location evidence="8">Cytoplasm</location>
    </subcellularLocation>
</comment>
<evidence type="ECO:0000256" key="4">
    <source>
        <dbReference type="ARBA" id="ARBA00022741"/>
    </source>
</evidence>
<feature type="compositionally biased region" description="Polar residues" evidence="9">
    <location>
        <begin position="18"/>
        <end position="29"/>
    </location>
</feature>
<sequence length="518" mass="57747">MIGAVGSDTPGRMDPCPVSTSFSDAPISSTMASDAPVRVRFAPSPTGRLHIGGLRTALYNYLFARKHDGDFVLRIEDTDQARYEPGAEDDIREALAWTGLEHDEGPEQGGDYAPYRQSERSEHYHEYAQKLVEAGRAYYAFDTEEELEELREEHGAYDGSTRRQMRNSLTLSDEKVEQRIDEGDDYVIRLKVPRQESVQVEDKIRGTVSFDTSEIDDQVLVKSDGMPTYHLANIVDDHLMNISHVIRGEEWLSSTPKHVLMYDALGWAPPAFAHLPLILSPNGGKLSKRDANELGIPVYVMDYREAGYEPEALLNFLALLGWSPGTEEELFALDEMVEAFSLDRVGASGVQFDLDKLRWVNEHYVRALSVDALADKARPHVEAAGYDVSDDRLQTICGLVQDRIQVVPEVVTDNRYFFEDPEAYEEAGVEKRWNEESADLLLAYADRLEGGDAFDTDTVETELRDLADEKDVGAGAIIHPSRLAVSGRSYGPGVFGLLAAVGKEACIRRMHRAVEALG</sequence>
<keyword evidence="3 8" id="KW-0436">Ligase</keyword>
<evidence type="ECO:0000256" key="7">
    <source>
        <dbReference type="ARBA" id="ARBA00023146"/>
    </source>
</evidence>
<dbReference type="EC" id="6.1.1.17" evidence="8"/>
<dbReference type="PANTHER" id="PTHR43311:SF2">
    <property type="entry name" value="GLUTAMATE--TRNA LIGASE, MITOCHONDRIAL-RELATED"/>
    <property type="match status" value="1"/>
</dbReference>
<organism evidence="12 13">
    <name type="scientific">Salinibacter ruber (strain M8)</name>
    <dbReference type="NCBI Taxonomy" id="761659"/>
    <lineage>
        <taxon>Bacteria</taxon>
        <taxon>Pseudomonadati</taxon>
        <taxon>Rhodothermota</taxon>
        <taxon>Rhodothermia</taxon>
        <taxon>Rhodothermales</taxon>
        <taxon>Salinibacteraceae</taxon>
        <taxon>Salinibacter</taxon>
    </lineage>
</organism>
<keyword evidence="4 8" id="KW-0547">Nucleotide-binding</keyword>
<dbReference type="InterPro" id="IPR045462">
    <property type="entry name" value="aa-tRNA-synth_I_cd-bd"/>
</dbReference>
<evidence type="ECO:0000256" key="8">
    <source>
        <dbReference type="HAMAP-Rule" id="MF_00022"/>
    </source>
</evidence>
<comment type="function">
    <text evidence="8">Catalyzes the attachment of glutamate to tRNA(Glu) in a two-step reaction: glutamate is first activated by ATP to form Glu-AMP and then transferred to the acceptor end of tRNA(Glu).</text>
</comment>
<gene>
    <name evidence="8 12" type="primary">gltX</name>
    <name evidence="12" type="ordered locus">SRM_02008</name>
</gene>
<dbReference type="Gene3D" id="1.10.10.350">
    <property type="match status" value="1"/>
</dbReference>
<evidence type="ECO:0000256" key="3">
    <source>
        <dbReference type="ARBA" id="ARBA00022598"/>
    </source>
</evidence>
<dbReference type="Proteomes" id="UP000000933">
    <property type="component" value="Chromosome"/>
</dbReference>
<evidence type="ECO:0000256" key="6">
    <source>
        <dbReference type="ARBA" id="ARBA00022917"/>
    </source>
</evidence>
<evidence type="ECO:0000256" key="9">
    <source>
        <dbReference type="SAM" id="MobiDB-lite"/>
    </source>
</evidence>
<proteinExistence type="inferred from homology"/>
<dbReference type="GO" id="GO:0008270">
    <property type="term" value="F:zinc ion binding"/>
    <property type="evidence" value="ECO:0007669"/>
    <property type="project" value="InterPro"/>
</dbReference>
<dbReference type="InterPro" id="IPR014729">
    <property type="entry name" value="Rossmann-like_a/b/a_fold"/>
</dbReference>
<keyword evidence="2 8" id="KW-0963">Cytoplasm</keyword>
<reference evidence="13" key="2">
    <citation type="submission" date="2010-04" db="EMBL/GenBank/DDBJ databases">
        <title>Genome sequence of Salinibacter ruber M8.</title>
        <authorList>
            <consortium name="Genoscope"/>
        </authorList>
    </citation>
    <scope>NUCLEOTIDE SEQUENCE [LARGE SCALE GENOMIC DNA]</scope>
    <source>
        <strain evidence="13">M8</strain>
    </source>
</reference>
<keyword evidence="6 8" id="KW-0648">Protein biosynthesis</keyword>
<feature type="domain" description="Glutamyl/glutaminyl-tRNA synthetase class Ib catalytic" evidence="10">
    <location>
        <begin position="37"/>
        <end position="359"/>
    </location>
</feature>
<dbReference type="HAMAP" id="MF_00022">
    <property type="entry name" value="Glu_tRNA_synth_type1"/>
    <property type="match status" value="1"/>
</dbReference>
<keyword evidence="7 8" id="KW-0030">Aminoacyl-tRNA synthetase</keyword>
<dbReference type="FunFam" id="3.40.50.620:FF:000127">
    <property type="entry name" value="Glutamate--tRNA ligase"/>
    <property type="match status" value="1"/>
</dbReference>
<comment type="subunit">
    <text evidence="8">Monomer.</text>
</comment>
<dbReference type="GO" id="GO:0005524">
    <property type="term" value="F:ATP binding"/>
    <property type="evidence" value="ECO:0007669"/>
    <property type="project" value="UniProtKB-UniRule"/>
</dbReference>
<feature type="region of interest" description="Disordered" evidence="9">
    <location>
        <begin position="1"/>
        <end position="29"/>
    </location>
</feature>
<feature type="binding site" evidence="8">
    <location>
        <position position="288"/>
    </location>
    <ligand>
        <name>ATP</name>
        <dbReference type="ChEBI" id="CHEBI:30616"/>
    </ligand>
</feature>
<dbReference type="Gene3D" id="3.40.50.620">
    <property type="entry name" value="HUPs"/>
    <property type="match status" value="1"/>
</dbReference>
<dbReference type="Pfam" id="PF19269">
    <property type="entry name" value="Anticodon_2"/>
    <property type="match status" value="1"/>
</dbReference>
<dbReference type="InterPro" id="IPR001412">
    <property type="entry name" value="aa-tRNA-synth_I_CS"/>
</dbReference>
<dbReference type="PATRIC" id="fig|761659.10.peg.2183"/>
<dbReference type="PRINTS" id="PR00987">
    <property type="entry name" value="TRNASYNTHGLU"/>
</dbReference>
<dbReference type="Gene3D" id="1.10.8.70">
    <property type="entry name" value="Glutamate-tRNA synthetase, class I, anticodon-binding domain 1"/>
    <property type="match status" value="1"/>
</dbReference>
<dbReference type="InterPro" id="IPR020752">
    <property type="entry name" value="Glu-tRNA-synth_I_codon-bd_sub1"/>
</dbReference>
<evidence type="ECO:0000259" key="11">
    <source>
        <dbReference type="Pfam" id="PF19269"/>
    </source>
</evidence>
<dbReference type="InterPro" id="IPR020058">
    <property type="entry name" value="Glu/Gln-tRNA-synth_Ib_cat-dom"/>
</dbReference>
<keyword evidence="5 8" id="KW-0067">ATP-binding</keyword>
<dbReference type="InterPro" id="IPR033910">
    <property type="entry name" value="GluRS_core"/>
</dbReference>
<dbReference type="NCBIfam" id="TIGR00464">
    <property type="entry name" value="gltX_bact"/>
    <property type="match status" value="1"/>
</dbReference>
<dbReference type="PANTHER" id="PTHR43311">
    <property type="entry name" value="GLUTAMATE--TRNA LIGASE"/>
    <property type="match status" value="1"/>
</dbReference>